<proteinExistence type="predicted"/>
<dbReference type="KEGG" id="vg:26066895"/>
<name>A0A068J602_9CAUD</name>
<dbReference type="EMBL" id="HQ317393">
    <property type="protein sequence ID" value="AIE13783.1"/>
    <property type="molecule type" value="Genomic_DNA"/>
</dbReference>
<organism evidence="1 2">
    <name type="scientific">Vibrio phage nt-1</name>
    <dbReference type="NCBI Taxonomy" id="115992"/>
    <lineage>
        <taxon>Viruses</taxon>
        <taxon>Duplodnaviria</taxon>
        <taxon>Heunggongvirae</taxon>
        <taxon>Uroviricota</taxon>
        <taxon>Caudoviricetes</taxon>
        <taxon>Pantevenvirales</taxon>
        <taxon>Straboviridae</taxon>
        <taxon>Mylasvirus</taxon>
        <taxon>Mylasvirus persius</taxon>
    </lineage>
</organism>
<dbReference type="RefSeq" id="YP_009046844.1">
    <property type="nucleotide sequence ID" value="NC_021529.2"/>
</dbReference>
<dbReference type="Proteomes" id="UP000201461">
    <property type="component" value="Segment"/>
</dbReference>
<evidence type="ECO:0000313" key="2">
    <source>
        <dbReference type="Proteomes" id="UP000201461"/>
    </source>
</evidence>
<dbReference type="GeneID" id="26066895"/>
<sequence>MNETLEYAEYVYQQWLLQEEIDEQVFQILTSNEEKEA</sequence>
<protein>
    <submittedName>
        <fullName evidence="1">Uncharacterized protein</fullName>
    </submittedName>
</protein>
<evidence type="ECO:0000313" key="1">
    <source>
        <dbReference type="EMBL" id="AIE13783.1"/>
    </source>
</evidence>
<reference evidence="1 2" key="1">
    <citation type="journal article" date="2014" name="Genome Biol. Evol.">
        <title>Composite Conserved Promoter-Terminator Motifs (PeSLs) that Mediate Modular Shuffling in the Diverse T4-Like Myoviruses.</title>
        <authorList>
            <person name="Comeau A.M."/>
            <person name="Arbiol C."/>
            <person name="Krisch H.M."/>
        </authorList>
    </citation>
    <scope>NUCLEOTIDE SEQUENCE [LARGE SCALE GENOMIC DNA]</scope>
</reference>
<accession>A0A068J602</accession>
<keyword evidence="2" id="KW-1185">Reference proteome</keyword>